<keyword evidence="2" id="KW-1185">Reference proteome</keyword>
<gene>
    <name evidence="1" type="ORF">RFI_12601</name>
</gene>
<dbReference type="Proteomes" id="UP000023152">
    <property type="component" value="Unassembled WGS sequence"/>
</dbReference>
<proteinExistence type="predicted"/>
<evidence type="ECO:0000313" key="1">
    <source>
        <dbReference type="EMBL" id="ETO24556.1"/>
    </source>
</evidence>
<accession>X6NEY0</accession>
<reference evidence="1 2" key="1">
    <citation type="journal article" date="2013" name="Curr. Biol.">
        <title>The Genome of the Foraminiferan Reticulomyxa filosa.</title>
        <authorList>
            <person name="Glockner G."/>
            <person name="Hulsmann N."/>
            <person name="Schleicher M."/>
            <person name="Noegel A.A."/>
            <person name="Eichinger L."/>
            <person name="Gallinger C."/>
            <person name="Pawlowski J."/>
            <person name="Sierra R."/>
            <person name="Euteneuer U."/>
            <person name="Pillet L."/>
            <person name="Moustafa A."/>
            <person name="Platzer M."/>
            <person name="Groth M."/>
            <person name="Szafranski K."/>
            <person name="Schliwa M."/>
        </authorList>
    </citation>
    <scope>NUCLEOTIDE SEQUENCE [LARGE SCALE GENOMIC DNA]</scope>
</reference>
<organism evidence="1 2">
    <name type="scientific">Reticulomyxa filosa</name>
    <dbReference type="NCBI Taxonomy" id="46433"/>
    <lineage>
        <taxon>Eukaryota</taxon>
        <taxon>Sar</taxon>
        <taxon>Rhizaria</taxon>
        <taxon>Retaria</taxon>
        <taxon>Foraminifera</taxon>
        <taxon>Monothalamids</taxon>
        <taxon>Reticulomyxidae</taxon>
        <taxon>Reticulomyxa</taxon>
    </lineage>
</organism>
<sequence length="77" mass="9074">MSENDEMFLVWDKVKQKAEAVNGDWDMDKRFISEIAFQKQEDIKVINLSSNFVLSVKPCNSPKQIQKKKRKQNNNDK</sequence>
<protein>
    <submittedName>
        <fullName evidence="1">Uncharacterized protein</fullName>
    </submittedName>
</protein>
<dbReference type="AlphaFoldDB" id="X6NEY0"/>
<comment type="caution">
    <text evidence="1">The sequence shown here is derived from an EMBL/GenBank/DDBJ whole genome shotgun (WGS) entry which is preliminary data.</text>
</comment>
<evidence type="ECO:0000313" key="2">
    <source>
        <dbReference type="Proteomes" id="UP000023152"/>
    </source>
</evidence>
<dbReference type="EMBL" id="ASPP01009146">
    <property type="protein sequence ID" value="ETO24556.1"/>
    <property type="molecule type" value="Genomic_DNA"/>
</dbReference>
<name>X6NEY0_RETFI</name>